<gene>
    <name evidence="1" type="ORF">CAB88_32860</name>
</gene>
<dbReference type="RefSeq" id="WP_003272631.1">
    <property type="nucleotide sequence ID" value="NZ_JARSXD010000082.1"/>
</dbReference>
<proteinExistence type="predicted"/>
<evidence type="ECO:0000313" key="1">
    <source>
        <dbReference type="EMBL" id="ARP61789.1"/>
    </source>
</evidence>
<keyword evidence="2" id="KW-1185">Reference proteome</keyword>
<dbReference type="AlphaFoldDB" id="A0A1W6WZU1"/>
<reference evidence="1 2" key="1">
    <citation type="submission" date="2017-04" db="EMBL/GenBank/DDBJ databases">
        <title>Complete Genome Sequence of Bacillus thuringiensis type Strain ATCC 10792.</title>
        <authorList>
            <person name="Oh D.-H."/>
            <person name="Park B.-J."/>
            <person name="Shuai W."/>
            <person name="Chelliah R."/>
        </authorList>
    </citation>
    <scope>NUCLEOTIDE SEQUENCE [LARGE SCALE GENOMIC DNA]</scope>
    <source>
        <strain evidence="1 2">ATCC 10792</strain>
        <plasmid evidence="1 2">poh4</plasmid>
    </source>
</reference>
<organism evidence="1 2">
    <name type="scientific">Bacillus thuringiensis</name>
    <dbReference type="NCBI Taxonomy" id="1428"/>
    <lineage>
        <taxon>Bacteria</taxon>
        <taxon>Bacillati</taxon>
        <taxon>Bacillota</taxon>
        <taxon>Bacilli</taxon>
        <taxon>Bacillales</taxon>
        <taxon>Bacillaceae</taxon>
        <taxon>Bacillus</taxon>
        <taxon>Bacillus cereus group</taxon>
    </lineage>
</organism>
<evidence type="ECO:0000313" key="2">
    <source>
        <dbReference type="Proteomes" id="UP000194143"/>
    </source>
</evidence>
<sequence>MRVMKKYAVGVCPYDEDNVVKIVEAENELSAMVKAVGNNESWGIVEEEIPFDTVDEGISFYLQGDLSVSKPVEI</sequence>
<name>A0A1W6WZU1_BACTU</name>
<protein>
    <submittedName>
        <fullName evidence="1">Uncharacterized protein</fullName>
    </submittedName>
</protein>
<accession>A0A1W6WZU1</accession>
<keyword evidence="1" id="KW-0614">Plasmid</keyword>
<dbReference type="EMBL" id="CP021065">
    <property type="protein sequence ID" value="ARP61789.1"/>
    <property type="molecule type" value="Genomic_DNA"/>
</dbReference>
<geneLocation type="plasmid" evidence="1 2">
    <name>poh4</name>
</geneLocation>
<dbReference type="Proteomes" id="UP000194143">
    <property type="component" value="Plasmid poh4"/>
</dbReference>